<dbReference type="InterPro" id="IPR001647">
    <property type="entry name" value="HTH_TetR"/>
</dbReference>
<feature type="region of interest" description="Disordered" evidence="5">
    <location>
        <begin position="1"/>
        <end position="24"/>
    </location>
</feature>
<organism evidence="7 8">
    <name type="scientific">Streptomyces marispadix</name>
    <dbReference type="NCBI Taxonomy" id="2922868"/>
    <lineage>
        <taxon>Bacteria</taxon>
        <taxon>Bacillati</taxon>
        <taxon>Actinomycetota</taxon>
        <taxon>Actinomycetes</taxon>
        <taxon>Kitasatosporales</taxon>
        <taxon>Streptomycetaceae</taxon>
        <taxon>Streptomyces</taxon>
    </lineage>
</organism>
<gene>
    <name evidence="7" type="ORF">MMA15_18425</name>
</gene>
<evidence type="ECO:0000256" key="3">
    <source>
        <dbReference type="ARBA" id="ARBA00023163"/>
    </source>
</evidence>
<dbReference type="PRINTS" id="PR00455">
    <property type="entry name" value="HTHTETR"/>
</dbReference>
<dbReference type="Pfam" id="PF00440">
    <property type="entry name" value="TetR_N"/>
    <property type="match status" value="1"/>
</dbReference>
<evidence type="ECO:0000256" key="1">
    <source>
        <dbReference type="ARBA" id="ARBA00023015"/>
    </source>
</evidence>
<dbReference type="EMBL" id="JAKWJU010000002">
    <property type="protein sequence ID" value="MCH6162287.1"/>
    <property type="molecule type" value="Genomic_DNA"/>
</dbReference>
<proteinExistence type="predicted"/>
<dbReference type="InterPro" id="IPR041347">
    <property type="entry name" value="MftR_C"/>
</dbReference>
<keyword evidence="8" id="KW-1185">Reference proteome</keyword>
<evidence type="ECO:0000256" key="4">
    <source>
        <dbReference type="PROSITE-ProRule" id="PRU00335"/>
    </source>
</evidence>
<dbReference type="Pfam" id="PF17754">
    <property type="entry name" value="TetR_C_14"/>
    <property type="match status" value="1"/>
</dbReference>
<keyword evidence="1" id="KW-0805">Transcription regulation</keyword>
<feature type="domain" description="HTH tetR-type" evidence="6">
    <location>
        <begin position="28"/>
        <end position="88"/>
    </location>
</feature>
<feature type="DNA-binding region" description="H-T-H motif" evidence="4">
    <location>
        <begin position="51"/>
        <end position="70"/>
    </location>
</feature>
<evidence type="ECO:0000313" key="8">
    <source>
        <dbReference type="Proteomes" id="UP001166784"/>
    </source>
</evidence>
<reference evidence="7" key="1">
    <citation type="submission" date="2022-03" db="EMBL/GenBank/DDBJ databases">
        <authorList>
            <person name="Santos J.D.N."/>
            <person name="Kallscheuer N."/>
            <person name="Jogler C."/>
            <person name="Lage O.M."/>
        </authorList>
    </citation>
    <scope>NUCLEOTIDE SEQUENCE</scope>
    <source>
        <strain evidence="7">M600PL45_2</strain>
    </source>
</reference>
<dbReference type="Gene3D" id="1.10.357.10">
    <property type="entry name" value="Tetracycline Repressor, domain 2"/>
    <property type="match status" value="1"/>
</dbReference>
<keyword evidence="2 4" id="KW-0238">DNA-binding</keyword>
<comment type="caution">
    <text evidence="7">The sequence shown here is derived from an EMBL/GenBank/DDBJ whole genome shotgun (WGS) entry which is preliminary data.</text>
</comment>
<evidence type="ECO:0000259" key="6">
    <source>
        <dbReference type="PROSITE" id="PS50977"/>
    </source>
</evidence>
<evidence type="ECO:0000256" key="5">
    <source>
        <dbReference type="SAM" id="MobiDB-lite"/>
    </source>
</evidence>
<dbReference type="SUPFAM" id="SSF46689">
    <property type="entry name" value="Homeodomain-like"/>
    <property type="match status" value="1"/>
</dbReference>
<reference evidence="7" key="2">
    <citation type="journal article" date="2023" name="Int. J. Syst. Evol. Microbiol.">
        <title>Streptomyces marispadix sp. nov., isolated from marine beach sediment of the Northern Coast of Portugal.</title>
        <authorList>
            <person name="dos Santos J.D.N."/>
            <person name="Vitorino I.R."/>
            <person name="Kallscheuer N."/>
            <person name="Srivastava A."/>
            <person name="Krautwurst S."/>
            <person name="Marz M."/>
            <person name="Jogler C."/>
            <person name="Lobo Da Cunha A."/>
            <person name="Catita J."/>
            <person name="Goncalves H."/>
            <person name="Gonzalez I."/>
            <person name="Reyes F."/>
            <person name="Lage O.M."/>
        </authorList>
    </citation>
    <scope>NUCLEOTIDE SEQUENCE</scope>
    <source>
        <strain evidence="7">M600PL45_2</strain>
    </source>
</reference>
<evidence type="ECO:0000313" key="7">
    <source>
        <dbReference type="EMBL" id="MCH6162287.1"/>
    </source>
</evidence>
<protein>
    <submittedName>
        <fullName evidence="7">TetR family transcriptional regulator</fullName>
    </submittedName>
</protein>
<accession>A0ABS9T180</accession>
<evidence type="ECO:0000256" key="2">
    <source>
        <dbReference type="ARBA" id="ARBA00023125"/>
    </source>
</evidence>
<dbReference type="PANTHER" id="PTHR30055:SF234">
    <property type="entry name" value="HTH-TYPE TRANSCRIPTIONAL REGULATOR BETI"/>
    <property type="match status" value="1"/>
</dbReference>
<name>A0ABS9T180_9ACTN</name>
<sequence>MRPMAPAARTESSAVPASRPGLRERKKIKTRQAIRKAAYRLFDEQGYSATSVERIAEEAEVSPSTVFRYFPTKEDIVLSDEYDPLLHDALLARPADEPPVTALRRAMLDVLAQAMAQEPGREPAEAHQRMRLVQEVPALRARMTEHMSVTGRLLAGALADRTGLAADSFELRVLTGALLGALAEAMFCWSESDDEPDVIATVDRAMRLVEGGLDSAVGGSTSQ</sequence>
<keyword evidence="3" id="KW-0804">Transcription</keyword>
<dbReference type="InterPro" id="IPR050109">
    <property type="entry name" value="HTH-type_TetR-like_transc_reg"/>
</dbReference>
<dbReference type="InterPro" id="IPR009057">
    <property type="entry name" value="Homeodomain-like_sf"/>
</dbReference>
<dbReference type="Proteomes" id="UP001166784">
    <property type="component" value="Unassembled WGS sequence"/>
</dbReference>
<dbReference type="Gene3D" id="1.10.10.60">
    <property type="entry name" value="Homeodomain-like"/>
    <property type="match status" value="1"/>
</dbReference>
<dbReference type="PANTHER" id="PTHR30055">
    <property type="entry name" value="HTH-TYPE TRANSCRIPTIONAL REGULATOR RUTR"/>
    <property type="match status" value="1"/>
</dbReference>
<dbReference type="PROSITE" id="PS50977">
    <property type="entry name" value="HTH_TETR_2"/>
    <property type="match status" value="1"/>
</dbReference>